<keyword evidence="2" id="KW-0819">tRNA processing</keyword>
<dbReference type="PROSITE" id="PS01268">
    <property type="entry name" value="UPF0024"/>
    <property type="match status" value="1"/>
</dbReference>
<evidence type="ECO:0000256" key="2">
    <source>
        <dbReference type="ARBA" id="ARBA00022694"/>
    </source>
</evidence>
<dbReference type="Pfam" id="PF01142">
    <property type="entry name" value="TruD"/>
    <property type="match status" value="1"/>
</dbReference>
<accession>A0A915DEX0</accession>
<reference evidence="8" key="1">
    <citation type="submission" date="2022-11" db="UniProtKB">
        <authorList>
            <consortium name="WormBaseParasite"/>
        </authorList>
    </citation>
    <scope>IDENTIFICATION</scope>
</reference>
<comment type="catalytic activity">
    <reaction evidence="4">
        <text>a uridine in tRNA = a pseudouridine in tRNA</text>
        <dbReference type="Rhea" id="RHEA:54572"/>
        <dbReference type="Rhea" id="RHEA-COMP:13339"/>
        <dbReference type="Rhea" id="RHEA-COMP:13934"/>
        <dbReference type="ChEBI" id="CHEBI:65314"/>
        <dbReference type="ChEBI" id="CHEBI:65315"/>
    </reaction>
</comment>
<evidence type="ECO:0000313" key="7">
    <source>
        <dbReference type="Proteomes" id="UP000887574"/>
    </source>
</evidence>
<dbReference type="NCBIfam" id="TIGR00094">
    <property type="entry name" value="tRNA_TruD_broad"/>
    <property type="match status" value="1"/>
</dbReference>
<proteinExistence type="inferred from homology"/>
<dbReference type="PROSITE" id="PS50984">
    <property type="entry name" value="TRUD"/>
    <property type="match status" value="1"/>
</dbReference>
<feature type="domain" description="TRUD" evidence="6">
    <location>
        <begin position="231"/>
        <end position="438"/>
    </location>
</feature>
<dbReference type="SUPFAM" id="SSF55120">
    <property type="entry name" value="Pseudouridine synthase"/>
    <property type="match status" value="1"/>
</dbReference>
<sequence>MWGQGSSRNTVSDQASLQRLYSMMLSQRSHKNKKKSNKKRTDFLRSQEDNMLLDESTGEPELKRPKIFSEEDLTSIDDVVAGKSASHSIPTDSFDKSERKQAHEYIRKRYKNSLVSRQKGAELKLGPNHIFCLNLIARLSGCKPKVFHVAGTKDRRAITSQLVCAYRVTKEKLLKTASNLRGIWISNLHYSKQRLQLGSSNGNRFSVVLRDIGDVGEAELKGRIEKWASGGFLNYFGHQRFGSCGVSTAEIGRLILSGKWEEAVKTILEPRETARGQLLECLQKYQETGDAEQALKKLHMGQRYNLIEGVVLSELKKNKDAFKNAIMALFRDARSLYVHAYQSLVFNKILTKRVQKYGTKVLEGDVLLSNGQKVKSVETVKVEEIALPLPSFEANLPDNEVGTWYDEILDADGLSKESFKSLQQDFAVGDVIRAMVIKPANMEWELITYKDPRVELQSSQFVINAKKNDKGDSVDNWSVVEVGSAETKDEEVEGVKKENGAGTETINQEVAVNTEAVKKEYKALKIQFDLTPSSYATVALRELLRTDFSKAGQKSK</sequence>
<dbReference type="Gene3D" id="3.30.2350.20">
    <property type="entry name" value="TruD, catalytic domain"/>
    <property type="match status" value="1"/>
</dbReference>
<dbReference type="InterPro" id="IPR020103">
    <property type="entry name" value="PsdUridine_synth_cat_dom_sf"/>
</dbReference>
<evidence type="ECO:0000256" key="3">
    <source>
        <dbReference type="ARBA" id="ARBA00023235"/>
    </source>
</evidence>
<dbReference type="GO" id="GO:0009982">
    <property type="term" value="F:pseudouridine synthase activity"/>
    <property type="evidence" value="ECO:0007669"/>
    <property type="project" value="InterPro"/>
</dbReference>
<dbReference type="InterPro" id="IPR020119">
    <property type="entry name" value="PsdUridine_synth_TruD_CS"/>
</dbReference>
<evidence type="ECO:0000256" key="4">
    <source>
        <dbReference type="ARBA" id="ARBA00036943"/>
    </source>
</evidence>
<organism evidence="7 8">
    <name type="scientific">Ditylenchus dipsaci</name>
    <dbReference type="NCBI Taxonomy" id="166011"/>
    <lineage>
        <taxon>Eukaryota</taxon>
        <taxon>Metazoa</taxon>
        <taxon>Ecdysozoa</taxon>
        <taxon>Nematoda</taxon>
        <taxon>Chromadorea</taxon>
        <taxon>Rhabditida</taxon>
        <taxon>Tylenchina</taxon>
        <taxon>Tylenchomorpha</taxon>
        <taxon>Sphaerularioidea</taxon>
        <taxon>Anguinidae</taxon>
        <taxon>Anguininae</taxon>
        <taxon>Ditylenchus</taxon>
    </lineage>
</organism>
<dbReference type="Proteomes" id="UP000887574">
    <property type="component" value="Unplaced"/>
</dbReference>
<protein>
    <submittedName>
        <fullName evidence="8">TRUD domain-containing protein</fullName>
    </submittedName>
</protein>
<dbReference type="PANTHER" id="PTHR13326:SF31">
    <property type="entry name" value="PSEUDOURIDYLATE SYNTHASE 7 HOMOLOG"/>
    <property type="match status" value="1"/>
</dbReference>
<evidence type="ECO:0000256" key="1">
    <source>
        <dbReference type="ARBA" id="ARBA00007953"/>
    </source>
</evidence>
<dbReference type="WBParaSite" id="jg18852">
    <property type="protein sequence ID" value="jg18852"/>
    <property type="gene ID" value="jg18852"/>
</dbReference>
<evidence type="ECO:0000256" key="5">
    <source>
        <dbReference type="SAM" id="MobiDB-lite"/>
    </source>
</evidence>
<dbReference type="Gene3D" id="1.10.1510.30">
    <property type="match status" value="1"/>
</dbReference>
<comment type="similarity">
    <text evidence="1">Belongs to the pseudouridine synthase TruD family.</text>
</comment>
<feature type="compositionally biased region" description="Basic residues" evidence="5">
    <location>
        <begin position="28"/>
        <end position="38"/>
    </location>
</feature>
<dbReference type="GO" id="GO:0001522">
    <property type="term" value="P:pseudouridine synthesis"/>
    <property type="evidence" value="ECO:0007669"/>
    <property type="project" value="InterPro"/>
</dbReference>
<dbReference type="InterPro" id="IPR001656">
    <property type="entry name" value="PsdUridine_synth_TruD"/>
</dbReference>
<dbReference type="GO" id="GO:0008033">
    <property type="term" value="P:tRNA processing"/>
    <property type="evidence" value="ECO:0007669"/>
    <property type="project" value="UniProtKB-KW"/>
</dbReference>
<dbReference type="InterPro" id="IPR042214">
    <property type="entry name" value="TruD_catalytic"/>
</dbReference>
<dbReference type="CDD" id="cd02576">
    <property type="entry name" value="PseudoU_synth_ScPUS7"/>
    <property type="match status" value="1"/>
</dbReference>
<dbReference type="GO" id="GO:0005634">
    <property type="term" value="C:nucleus"/>
    <property type="evidence" value="ECO:0007669"/>
    <property type="project" value="TreeGrafter"/>
</dbReference>
<dbReference type="PIRSF" id="PIRSF037016">
    <property type="entry name" value="Pseudouridin_synth_euk_prd"/>
    <property type="match status" value="1"/>
</dbReference>
<name>A0A915DEX0_9BILA</name>
<dbReference type="AlphaFoldDB" id="A0A915DEX0"/>
<feature type="compositionally biased region" description="Basic and acidic residues" evidence="5">
    <location>
        <begin position="39"/>
        <end position="48"/>
    </location>
</feature>
<dbReference type="PANTHER" id="PTHR13326">
    <property type="entry name" value="TRNA PSEUDOURIDINE SYNTHASE D"/>
    <property type="match status" value="1"/>
</dbReference>
<dbReference type="GO" id="GO:0003723">
    <property type="term" value="F:RNA binding"/>
    <property type="evidence" value="ECO:0007669"/>
    <property type="project" value="InterPro"/>
</dbReference>
<feature type="region of interest" description="Disordered" evidence="5">
    <location>
        <begin position="25"/>
        <end position="67"/>
    </location>
</feature>
<evidence type="ECO:0000259" key="6">
    <source>
        <dbReference type="PROSITE" id="PS50984"/>
    </source>
</evidence>
<keyword evidence="7" id="KW-1185">Reference proteome</keyword>
<evidence type="ECO:0000313" key="8">
    <source>
        <dbReference type="WBParaSite" id="jg18852"/>
    </source>
</evidence>
<dbReference type="InterPro" id="IPR011760">
    <property type="entry name" value="PsdUridine_synth_TruD_insert"/>
</dbReference>
<keyword evidence="3" id="KW-0413">Isomerase</keyword>